<evidence type="ECO:0000313" key="2">
    <source>
        <dbReference type="EMBL" id="CAB1449288.1"/>
    </source>
</evidence>
<gene>
    <name evidence="2" type="ORF">PLEPLA_LOCUS36969</name>
</gene>
<comment type="caution">
    <text evidence="2">The sequence shown here is derived from an EMBL/GenBank/DDBJ whole genome shotgun (WGS) entry which is preliminary data.</text>
</comment>
<evidence type="ECO:0000256" key="1">
    <source>
        <dbReference type="SAM" id="MobiDB-lite"/>
    </source>
</evidence>
<reference evidence="2" key="1">
    <citation type="submission" date="2020-03" db="EMBL/GenBank/DDBJ databases">
        <authorList>
            <person name="Weist P."/>
        </authorList>
    </citation>
    <scope>NUCLEOTIDE SEQUENCE</scope>
</reference>
<dbReference type="AlphaFoldDB" id="A0A9N7VHB5"/>
<dbReference type="Proteomes" id="UP001153269">
    <property type="component" value="Unassembled WGS sequence"/>
</dbReference>
<feature type="compositionally biased region" description="Low complexity" evidence="1">
    <location>
        <begin position="78"/>
        <end position="92"/>
    </location>
</feature>
<sequence>MTHVEVLHAVLWRFPERFPERFSWCSLSEQLHRLGANPLLTRLFCFQEPTDPGEWSSAFPEIPGSRDQTPLLTGGPGRQAAATAAAAPGPEGNTLPVASLS</sequence>
<feature type="region of interest" description="Disordered" evidence="1">
    <location>
        <begin position="55"/>
        <end position="101"/>
    </location>
</feature>
<accession>A0A9N7VHB5</accession>
<evidence type="ECO:0000313" key="3">
    <source>
        <dbReference type="Proteomes" id="UP001153269"/>
    </source>
</evidence>
<dbReference type="EMBL" id="CADEAL010004009">
    <property type="protein sequence ID" value="CAB1449288.1"/>
    <property type="molecule type" value="Genomic_DNA"/>
</dbReference>
<proteinExistence type="predicted"/>
<keyword evidence="3" id="KW-1185">Reference proteome</keyword>
<protein>
    <submittedName>
        <fullName evidence="2">Uncharacterized protein</fullName>
    </submittedName>
</protein>
<name>A0A9N7VHB5_PLEPL</name>
<organism evidence="2 3">
    <name type="scientific">Pleuronectes platessa</name>
    <name type="common">European plaice</name>
    <dbReference type="NCBI Taxonomy" id="8262"/>
    <lineage>
        <taxon>Eukaryota</taxon>
        <taxon>Metazoa</taxon>
        <taxon>Chordata</taxon>
        <taxon>Craniata</taxon>
        <taxon>Vertebrata</taxon>
        <taxon>Euteleostomi</taxon>
        <taxon>Actinopterygii</taxon>
        <taxon>Neopterygii</taxon>
        <taxon>Teleostei</taxon>
        <taxon>Neoteleostei</taxon>
        <taxon>Acanthomorphata</taxon>
        <taxon>Carangaria</taxon>
        <taxon>Pleuronectiformes</taxon>
        <taxon>Pleuronectoidei</taxon>
        <taxon>Pleuronectidae</taxon>
        <taxon>Pleuronectes</taxon>
    </lineage>
</organism>